<keyword evidence="1" id="KW-0406">Ion transport</keyword>
<keyword evidence="1" id="KW-0812">Transmembrane</keyword>
<accession>A0A7G5XD51</accession>
<sequence>MPTTEATIPQLNLDLIQTLALAGLLYLTGMLLKKKIKLFEQLNIPSAVLGGLVFAAVNLILHNRFLNIQSNTSMQSLCMMLFFASIGTNASFGLLKKGGKQVIVFLILSSAFCVIQNLAGIGVASLFGVSKLFGVMAGSVTLVGGPATGLAFSPLFEELGLKGAETIAITSATFGIVFGGLLGGPVATFLIRRFNLEKQTKKDVIRAKSDWAETDETLGVDITHENSSFTMSLTNVVIIIGLGSAVSFLIAKSGITLPSYIGAMIVGAVFRNINDKKEWMILDQKVIDFAGGIALNIFLLIALMDLKLWELSHLAGPLSAILLTQVIVVILFALTITFVLMGRNYEAAVMSSGFIGFMLGTVANAMAVMKTIVDKHGPAPHAFMVVPLVGAFFIDYINALVITVFANFLK</sequence>
<keyword evidence="1" id="KW-0813">Transport</keyword>
<keyword evidence="1" id="KW-0029">Amino-acid transport</keyword>
<feature type="transmembrane region" description="Helical" evidence="1">
    <location>
        <begin position="233"/>
        <end position="251"/>
    </location>
</feature>
<keyword evidence="1" id="KW-1133">Transmembrane helix</keyword>
<keyword evidence="1" id="KW-1003">Cell membrane</keyword>
<protein>
    <recommendedName>
        <fullName evidence="1 2">Sodium/glutamate symporter</fullName>
    </recommendedName>
</protein>
<feature type="transmembrane region" description="Helical" evidence="1">
    <location>
        <begin position="353"/>
        <end position="373"/>
    </location>
</feature>
<dbReference type="KEGG" id="lacs:H4075_15115"/>
<keyword evidence="1" id="KW-0739">Sodium transport</keyword>
<feature type="transmembrane region" description="Helical" evidence="1">
    <location>
        <begin position="167"/>
        <end position="191"/>
    </location>
</feature>
<comment type="function">
    <text evidence="1">Catalyzes the sodium-dependent transport of glutamate.</text>
</comment>
<dbReference type="GO" id="GO:0015501">
    <property type="term" value="F:glutamate:sodium symporter activity"/>
    <property type="evidence" value="ECO:0007669"/>
    <property type="project" value="UniProtKB-UniRule"/>
</dbReference>
<feature type="transmembrane region" description="Helical" evidence="1">
    <location>
        <begin position="15"/>
        <end position="32"/>
    </location>
</feature>
<dbReference type="InterPro" id="IPR004445">
    <property type="entry name" value="GltS"/>
</dbReference>
<feature type="transmembrane region" description="Helical" evidence="1">
    <location>
        <begin position="44"/>
        <end position="61"/>
    </location>
</feature>
<keyword evidence="1" id="KW-0769">Symport</keyword>
<feature type="transmembrane region" description="Helical" evidence="1">
    <location>
        <begin position="102"/>
        <end position="127"/>
    </location>
</feature>
<name>A0A7G5XD51_9BACT</name>
<dbReference type="HAMAP" id="MF_02062">
    <property type="entry name" value="GltS"/>
    <property type="match status" value="1"/>
</dbReference>
<dbReference type="GO" id="GO:0005886">
    <property type="term" value="C:plasma membrane"/>
    <property type="evidence" value="ECO:0007669"/>
    <property type="project" value="UniProtKB-SubCell"/>
</dbReference>
<reference evidence="4" key="1">
    <citation type="submission" date="2020-08" db="EMBL/GenBank/DDBJ databases">
        <title>Lacibacter sp. S13-6-6 genome sequencing.</title>
        <authorList>
            <person name="Jin L."/>
        </authorList>
    </citation>
    <scope>NUCLEOTIDE SEQUENCE [LARGE SCALE GENOMIC DNA]</scope>
    <source>
        <strain evidence="4">S13-6-6</strain>
    </source>
</reference>
<feature type="transmembrane region" description="Helical" evidence="1">
    <location>
        <begin position="385"/>
        <end position="409"/>
    </location>
</feature>
<evidence type="ECO:0000256" key="1">
    <source>
        <dbReference type="HAMAP-Rule" id="MF_02062"/>
    </source>
</evidence>
<dbReference type="PANTHER" id="PTHR36178">
    <property type="entry name" value="SLR0625 PROTEIN"/>
    <property type="match status" value="1"/>
</dbReference>
<dbReference type="Proteomes" id="UP000515344">
    <property type="component" value="Chromosome"/>
</dbReference>
<dbReference type="PANTHER" id="PTHR36178:SF1">
    <property type="entry name" value="SODIUM_GLUTAMATE SYMPORTER"/>
    <property type="match status" value="1"/>
</dbReference>
<dbReference type="RefSeq" id="WP_182801669.1">
    <property type="nucleotide sequence ID" value="NZ_CP060007.1"/>
</dbReference>
<feature type="transmembrane region" description="Helical" evidence="1">
    <location>
        <begin position="286"/>
        <end position="306"/>
    </location>
</feature>
<evidence type="ECO:0000313" key="3">
    <source>
        <dbReference type="EMBL" id="QNA43404.1"/>
    </source>
</evidence>
<evidence type="ECO:0000256" key="2">
    <source>
        <dbReference type="NCBIfam" id="TIGR00210"/>
    </source>
</evidence>
<proteinExistence type="inferred from homology"/>
<keyword evidence="4" id="KW-1185">Reference proteome</keyword>
<dbReference type="Pfam" id="PF03616">
    <property type="entry name" value="Glt_symporter"/>
    <property type="match status" value="1"/>
</dbReference>
<dbReference type="AlphaFoldDB" id="A0A7G5XD51"/>
<keyword evidence="1" id="KW-0472">Membrane</keyword>
<comment type="similarity">
    <text evidence="1">Belongs to the glutamate:Na(+) symporter (ESS) (TC 2.A.27) family.</text>
</comment>
<comment type="subcellular location">
    <subcellularLocation>
        <location evidence="1">Cell membrane</location>
        <topology evidence="1">Multi-pass membrane protein</topology>
    </subcellularLocation>
</comment>
<feature type="transmembrane region" description="Helical" evidence="1">
    <location>
        <begin position="257"/>
        <end position="274"/>
    </location>
</feature>
<dbReference type="GO" id="GO:0015813">
    <property type="term" value="P:L-glutamate transmembrane transport"/>
    <property type="evidence" value="ECO:0007669"/>
    <property type="project" value="UniProtKB-UniRule"/>
</dbReference>
<gene>
    <name evidence="3" type="primary">gltS</name>
    <name evidence="3" type="ORF">H4075_15115</name>
</gene>
<feature type="transmembrane region" description="Helical" evidence="1">
    <location>
        <begin position="73"/>
        <end position="95"/>
    </location>
</feature>
<dbReference type="EMBL" id="CP060007">
    <property type="protein sequence ID" value="QNA43404.1"/>
    <property type="molecule type" value="Genomic_DNA"/>
</dbReference>
<keyword evidence="1" id="KW-0915">Sodium</keyword>
<feature type="transmembrane region" description="Helical" evidence="1">
    <location>
        <begin position="318"/>
        <end position="341"/>
    </location>
</feature>
<dbReference type="NCBIfam" id="TIGR00210">
    <property type="entry name" value="gltS"/>
    <property type="match status" value="1"/>
</dbReference>
<organism evidence="3 4">
    <name type="scientific">Lacibacter sediminis</name>
    <dbReference type="NCBI Taxonomy" id="2760713"/>
    <lineage>
        <taxon>Bacteria</taxon>
        <taxon>Pseudomonadati</taxon>
        <taxon>Bacteroidota</taxon>
        <taxon>Chitinophagia</taxon>
        <taxon>Chitinophagales</taxon>
        <taxon>Chitinophagaceae</taxon>
        <taxon>Lacibacter</taxon>
    </lineage>
</organism>
<evidence type="ECO:0000313" key="4">
    <source>
        <dbReference type="Proteomes" id="UP000515344"/>
    </source>
</evidence>